<dbReference type="EMBL" id="LT670818">
    <property type="protein sequence ID" value="SHG99812.1"/>
    <property type="molecule type" value="Genomic_DNA"/>
</dbReference>
<dbReference type="AlphaFoldDB" id="A0A1M5PDM2"/>
<name>A0A1M5PDM2_9BRAD</name>
<accession>A0A1M5PDM2</accession>
<protein>
    <submittedName>
        <fullName evidence="1">Uncharacterized protein</fullName>
    </submittedName>
</protein>
<reference evidence="1 2" key="1">
    <citation type="submission" date="2016-11" db="EMBL/GenBank/DDBJ databases">
        <authorList>
            <person name="Jaros S."/>
            <person name="Januszkiewicz K."/>
            <person name="Wedrychowicz H."/>
        </authorList>
    </citation>
    <scope>NUCLEOTIDE SEQUENCE [LARGE SCALE GENOMIC DNA]</scope>
    <source>
        <strain evidence="1 2">GAS242</strain>
    </source>
</reference>
<evidence type="ECO:0000313" key="1">
    <source>
        <dbReference type="EMBL" id="SHG99812.1"/>
    </source>
</evidence>
<proteinExistence type="predicted"/>
<evidence type="ECO:0000313" key="2">
    <source>
        <dbReference type="Proteomes" id="UP000190675"/>
    </source>
</evidence>
<dbReference type="Proteomes" id="UP000190675">
    <property type="component" value="Chromosome I"/>
</dbReference>
<gene>
    <name evidence="1" type="ORF">SAMN05444169_5182</name>
</gene>
<sequence length="56" mass="6281">MPPRPRELNKNYIGIVSDKTDEHRAIDSAAKSVRLTTKSLFGLLAAIFNRVGDLRK</sequence>
<organism evidence="1 2">
    <name type="scientific">Bradyrhizobium erythrophlei</name>
    <dbReference type="NCBI Taxonomy" id="1437360"/>
    <lineage>
        <taxon>Bacteria</taxon>
        <taxon>Pseudomonadati</taxon>
        <taxon>Pseudomonadota</taxon>
        <taxon>Alphaproteobacteria</taxon>
        <taxon>Hyphomicrobiales</taxon>
        <taxon>Nitrobacteraceae</taxon>
        <taxon>Bradyrhizobium</taxon>
    </lineage>
</organism>